<evidence type="ECO:0000313" key="7">
    <source>
        <dbReference type="EMBL" id="MDQ0506744.1"/>
    </source>
</evidence>
<feature type="transmembrane region" description="Helical" evidence="6">
    <location>
        <begin position="85"/>
        <end position="105"/>
    </location>
</feature>
<gene>
    <name evidence="7" type="ORF">QOZ94_003558</name>
</gene>
<accession>A0ABU0LI00</accession>
<dbReference type="EMBL" id="JAUSVY010000009">
    <property type="protein sequence ID" value="MDQ0506744.1"/>
    <property type="molecule type" value="Genomic_DNA"/>
</dbReference>
<keyword evidence="8" id="KW-1185">Reference proteome</keyword>
<feature type="transmembrane region" description="Helical" evidence="6">
    <location>
        <begin position="164"/>
        <end position="186"/>
    </location>
</feature>
<dbReference type="Pfam" id="PF02653">
    <property type="entry name" value="BPD_transp_2"/>
    <property type="match status" value="1"/>
</dbReference>
<dbReference type="InterPro" id="IPR001851">
    <property type="entry name" value="ABC_transp_permease"/>
</dbReference>
<name>A0ABU0LI00_XANAG</name>
<evidence type="ECO:0000256" key="6">
    <source>
        <dbReference type="SAM" id="Phobius"/>
    </source>
</evidence>
<organism evidence="7 8">
    <name type="scientific">Xanthobacter agilis</name>
    <dbReference type="NCBI Taxonomy" id="47492"/>
    <lineage>
        <taxon>Bacteria</taxon>
        <taxon>Pseudomonadati</taxon>
        <taxon>Pseudomonadota</taxon>
        <taxon>Alphaproteobacteria</taxon>
        <taxon>Hyphomicrobiales</taxon>
        <taxon>Xanthobacteraceae</taxon>
        <taxon>Xanthobacter</taxon>
    </lineage>
</organism>
<dbReference type="PANTHER" id="PTHR30482:SF10">
    <property type="entry name" value="HIGH-AFFINITY BRANCHED-CHAIN AMINO ACID TRANSPORT PROTEIN BRAE"/>
    <property type="match status" value="1"/>
</dbReference>
<evidence type="ECO:0000256" key="5">
    <source>
        <dbReference type="ARBA" id="ARBA00023136"/>
    </source>
</evidence>
<feature type="transmembrane region" description="Helical" evidence="6">
    <location>
        <begin position="294"/>
        <end position="316"/>
    </location>
</feature>
<evidence type="ECO:0000313" key="8">
    <source>
        <dbReference type="Proteomes" id="UP001241747"/>
    </source>
</evidence>
<keyword evidence="3 6" id="KW-0812">Transmembrane</keyword>
<feature type="transmembrane region" description="Helical" evidence="6">
    <location>
        <begin position="248"/>
        <end position="274"/>
    </location>
</feature>
<evidence type="ECO:0000256" key="3">
    <source>
        <dbReference type="ARBA" id="ARBA00022692"/>
    </source>
</evidence>
<evidence type="ECO:0000256" key="1">
    <source>
        <dbReference type="ARBA" id="ARBA00004651"/>
    </source>
</evidence>
<evidence type="ECO:0000256" key="4">
    <source>
        <dbReference type="ARBA" id="ARBA00022989"/>
    </source>
</evidence>
<sequence length="331" mass="34466">MRNLFSPSRAALLLFFLAAALLPLALDPRGHLIRVAAMVLLFAAMAQSWNIVGGLANQISLGHAAFFGLGAYTSTLLFLKLGVTPWIGMGVGAVVAGGAAALLSIPTFRLKGHYFALATLAFAEVMRVIANSLGDVTGGPVGLSIPFMGSQPALFAFRSVASYYWIILGLLVAVCAVFHLLASGAIGYRLRAVRENEAAAEVAGVDTFRVKLTASVISAALTAVCGTVFAQFTFFFDPDSIFSLSGISVRMAMIAIVGGLGTLGGPLVGALFLIPLEEVANAVLSSQAAGLSQFAFGVILIGAILIQPRGLMAYWLRTPWAKTRRAAATGA</sequence>
<comment type="subcellular location">
    <subcellularLocation>
        <location evidence="1">Cell membrane</location>
        <topology evidence="1">Multi-pass membrane protein</topology>
    </subcellularLocation>
</comment>
<dbReference type="PANTHER" id="PTHR30482">
    <property type="entry name" value="HIGH-AFFINITY BRANCHED-CHAIN AMINO ACID TRANSPORT SYSTEM PERMEASE"/>
    <property type="match status" value="1"/>
</dbReference>
<dbReference type="InterPro" id="IPR043428">
    <property type="entry name" value="LivM-like"/>
</dbReference>
<keyword evidence="5 6" id="KW-0472">Membrane</keyword>
<feature type="transmembrane region" description="Helical" evidence="6">
    <location>
        <begin position="35"/>
        <end position="52"/>
    </location>
</feature>
<feature type="transmembrane region" description="Helical" evidence="6">
    <location>
        <begin position="216"/>
        <end position="236"/>
    </location>
</feature>
<keyword evidence="2" id="KW-1003">Cell membrane</keyword>
<proteinExistence type="predicted"/>
<comment type="caution">
    <text evidence="7">The sequence shown here is derived from an EMBL/GenBank/DDBJ whole genome shotgun (WGS) entry which is preliminary data.</text>
</comment>
<feature type="transmembrane region" description="Helical" evidence="6">
    <location>
        <begin position="59"/>
        <end position="79"/>
    </location>
</feature>
<feature type="transmembrane region" description="Helical" evidence="6">
    <location>
        <begin position="136"/>
        <end position="157"/>
    </location>
</feature>
<dbReference type="Proteomes" id="UP001241747">
    <property type="component" value="Unassembled WGS sequence"/>
</dbReference>
<evidence type="ECO:0000256" key="2">
    <source>
        <dbReference type="ARBA" id="ARBA00022475"/>
    </source>
</evidence>
<protein>
    <submittedName>
        <fullName evidence="7">Branched-chain amino acid transport system permease protein</fullName>
    </submittedName>
</protein>
<keyword evidence="4 6" id="KW-1133">Transmembrane helix</keyword>
<reference evidence="7 8" key="1">
    <citation type="submission" date="2023-07" db="EMBL/GenBank/DDBJ databases">
        <title>Genomic Encyclopedia of Type Strains, Phase IV (KMG-IV): sequencing the most valuable type-strain genomes for metagenomic binning, comparative biology and taxonomic classification.</title>
        <authorList>
            <person name="Goeker M."/>
        </authorList>
    </citation>
    <scope>NUCLEOTIDE SEQUENCE [LARGE SCALE GENOMIC DNA]</scope>
    <source>
        <strain evidence="7 8">DSM 3770</strain>
    </source>
</reference>
<dbReference type="CDD" id="cd06581">
    <property type="entry name" value="TM_PBP1_LivM_like"/>
    <property type="match status" value="1"/>
</dbReference>
<dbReference type="RefSeq" id="WP_237345409.1">
    <property type="nucleotide sequence ID" value="NZ_JABWGX010000009.1"/>
</dbReference>